<dbReference type="PROSITE" id="PS51318">
    <property type="entry name" value="TAT"/>
    <property type="match status" value="1"/>
</dbReference>
<evidence type="ECO:0000256" key="1">
    <source>
        <dbReference type="SAM" id="SignalP"/>
    </source>
</evidence>
<accession>A0ABV4C4C0</accession>
<feature type="chain" id="PRO_5047301650" evidence="1">
    <location>
        <begin position="30"/>
        <end position="134"/>
    </location>
</feature>
<feature type="signal peptide" evidence="1">
    <location>
        <begin position="1"/>
        <end position="29"/>
    </location>
</feature>
<reference evidence="2 3" key="1">
    <citation type="submission" date="2024-08" db="EMBL/GenBank/DDBJ databases">
        <title>Mycobacterium servetensis sp. nov., a novel rapid-growing mycobacterial species recovered from a human patient in Zaragoza, Spain.</title>
        <authorList>
            <person name="Tristancho-Baro A.I."/>
            <person name="Buenestado-Serrano S."/>
            <person name="Garcia De Viedma D."/>
            <person name="Milagro-Beamonte A."/>
            <person name="Burillo N."/>
            <person name="Sanz S."/>
            <person name="Lopez-Calleja A.I."/>
            <person name="Penas-Utrilla D."/>
            <person name="Guardingo M."/>
            <person name="Garcia M.J."/>
            <person name="Vinuelas-Bayon J."/>
        </authorList>
    </citation>
    <scope>NUCLEOTIDE SEQUENCE [LARGE SCALE GENOMIC DNA]</scope>
    <source>
        <strain evidence="3">HUMS_12744610</strain>
    </source>
</reference>
<keyword evidence="1" id="KW-0732">Signal</keyword>
<gene>
    <name evidence="2" type="ORF">AB8998_11550</name>
</gene>
<dbReference type="InterPro" id="IPR006311">
    <property type="entry name" value="TAT_signal"/>
</dbReference>
<evidence type="ECO:0000313" key="2">
    <source>
        <dbReference type="EMBL" id="MEY8015598.1"/>
    </source>
</evidence>
<organism evidence="2 3">
    <name type="scientific">Mycobacterium servetii</name>
    <dbReference type="NCBI Taxonomy" id="3237418"/>
    <lineage>
        <taxon>Bacteria</taxon>
        <taxon>Bacillati</taxon>
        <taxon>Actinomycetota</taxon>
        <taxon>Actinomycetes</taxon>
        <taxon>Mycobacteriales</taxon>
        <taxon>Mycobacteriaceae</taxon>
        <taxon>Mycobacterium</taxon>
    </lineage>
</organism>
<dbReference type="Proteomes" id="UP001564760">
    <property type="component" value="Unassembled WGS sequence"/>
</dbReference>
<comment type="caution">
    <text evidence="2">The sequence shown here is derived from an EMBL/GenBank/DDBJ whole genome shotgun (WGS) entry which is preliminary data.</text>
</comment>
<dbReference type="EMBL" id="JBGEDP010000001">
    <property type="protein sequence ID" value="MEY8015598.1"/>
    <property type="molecule type" value="Genomic_DNA"/>
</dbReference>
<keyword evidence="3" id="KW-1185">Reference proteome</keyword>
<dbReference type="RefSeq" id="WP_369738090.1">
    <property type="nucleotide sequence ID" value="NZ_JBGEDP010000001.1"/>
</dbReference>
<proteinExistence type="predicted"/>
<evidence type="ECO:0000313" key="3">
    <source>
        <dbReference type="Proteomes" id="UP001564760"/>
    </source>
</evidence>
<name>A0ABV4C4C0_9MYCO</name>
<sequence>MTLSLRRRLPVWAAAVVVVAAMLGHCVLAAPRAAAQCTLTAEDEQYINLLAQKNMIHGSEVNDCNMVAEGRWFADQVRNSADPFATAKSLVQQVADNTPMTADQAEWEVEAAIFVYAPELIPKIKDQFAQQPLP</sequence>
<protein>
    <submittedName>
        <fullName evidence="2">DUF732 domain-containing protein</fullName>
    </submittedName>
</protein>